<dbReference type="EMBL" id="RBNI01030572">
    <property type="protein sequence ID" value="RUO95399.1"/>
    <property type="molecule type" value="Genomic_DNA"/>
</dbReference>
<comment type="caution">
    <text evidence="1">The sequence shown here is derived from an EMBL/GenBank/DDBJ whole genome shotgun (WGS) entry which is preliminary data.</text>
</comment>
<protein>
    <submittedName>
        <fullName evidence="1">Uncharacterized protein</fullName>
    </submittedName>
</protein>
<evidence type="ECO:0000313" key="2">
    <source>
        <dbReference type="Proteomes" id="UP000268093"/>
    </source>
</evidence>
<evidence type="ECO:0000313" key="1">
    <source>
        <dbReference type="EMBL" id="RUO95399.1"/>
    </source>
</evidence>
<reference evidence="1 2" key="1">
    <citation type="journal article" date="2018" name="New Phytol.">
        <title>Phylogenomics of Endogonaceae and evolution of mycorrhizas within Mucoromycota.</title>
        <authorList>
            <person name="Chang Y."/>
            <person name="Desiro A."/>
            <person name="Na H."/>
            <person name="Sandor L."/>
            <person name="Lipzen A."/>
            <person name="Clum A."/>
            <person name="Barry K."/>
            <person name="Grigoriev I.V."/>
            <person name="Martin F.M."/>
            <person name="Stajich J.E."/>
            <person name="Smith M.E."/>
            <person name="Bonito G."/>
            <person name="Spatafora J.W."/>
        </authorList>
    </citation>
    <scope>NUCLEOTIDE SEQUENCE [LARGE SCALE GENOMIC DNA]</scope>
    <source>
        <strain evidence="1 2">GMNB39</strain>
    </source>
</reference>
<proteinExistence type="predicted"/>
<sequence>MYICFSLVCVPYDRPPRTLNISSYPFHPLSTFCLFVSGRLRRSCILYAIPFYLLTSVRGRVKSSFAYLSHASRMHG</sequence>
<name>A0A432ZYE4_9FUNG</name>
<accession>A0A432ZYE4</accession>
<dbReference type="Proteomes" id="UP000268093">
    <property type="component" value="Unassembled WGS sequence"/>
</dbReference>
<keyword evidence="2" id="KW-1185">Reference proteome</keyword>
<gene>
    <name evidence="1" type="ORF">BC936DRAFT_144149</name>
</gene>
<dbReference type="AlphaFoldDB" id="A0A432ZYE4"/>
<organism evidence="1 2">
    <name type="scientific">Jimgerdemannia flammicorona</name>
    <dbReference type="NCBI Taxonomy" id="994334"/>
    <lineage>
        <taxon>Eukaryota</taxon>
        <taxon>Fungi</taxon>
        <taxon>Fungi incertae sedis</taxon>
        <taxon>Mucoromycota</taxon>
        <taxon>Mucoromycotina</taxon>
        <taxon>Endogonomycetes</taxon>
        <taxon>Endogonales</taxon>
        <taxon>Endogonaceae</taxon>
        <taxon>Jimgerdemannia</taxon>
    </lineage>
</organism>